<evidence type="ECO:0000256" key="1">
    <source>
        <dbReference type="SAM" id="MobiDB-lite"/>
    </source>
</evidence>
<proteinExistence type="predicted"/>
<accession>A0A1Y2A190</accession>
<evidence type="ECO:0000313" key="3">
    <source>
        <dbReference type="Proteomes" id="UP000193144"/>
    </source>
</evidence>
<comment type="caution">
    <text evidence="2">The sequence shown here is derived from an EMBL/GenBank/DDBJ whole genome shotgun (WGS) entry which is preliminary data.</text>
</comment>
<feature type="compositionally biased region" description="Basic residues" evidence="1">
    <location>
        <begin position="1"/>
        <end position="11"/>
    </location>
</feature>
<reference evidence="2 3" key="1">
    <citation type="submission" date="2016-07" db="EMBL/GenBank/DDBJ databases">
        <title>Pervasive Adenine N6-methylation of Active Genes in Fungi.</title>
        <authorList>
            <consortium name="DOE Joint Genome Institute"/>
            <person name="Mondo S.J."/>
            <person name="Dannebaum R.O."/>
            <person name="Kuo R.C."/>
            <person name="Labutti K."/>
            <person name="Haridas S."/>
            <person name="Kuo A."/>
            <person name="Salamov A."/>
            <person name="Ahrendt S.R."/>
            <person name="Lipzen A."/>
            <person name="Sullivan W."/>
            <person name="Andreopoulos W.B."/>
            <person name="Clum A."/>
            <person name="Lindquist E."/>
            <person name="Daum C."/>
            <person name="Ramamoorthy G.K."/>
            <person name="Gryganskyi A."/>
            <person name="Culley D."/>
            <person name="Magnuson J.K."/>
            <person name="James T.Y."/>
            <person name="O'Malley M.A."/>
            <person name="Stajich J.E."/>
            <person name="Spatafora J.W."/>
            <person name="Visel A."/>
            <person name="Grigoriev I.V."/>
        </authorList>
    </citation>
    <scope>NUCLEOTIDE SEQUENCE [LARGE SCALE GENOMIC DNA]</scope>
    <source>
        <strain evidence="2 3">CBS 115471</strain>
    </source>
</reference>
<name>A0A1Y2A190_9PLEO</name>
<feature type="region of interest" description="Disordered" evidence="1">
    <location>
        <begin position="1"/>
        <end position="67"/>
    </location>
</feature>
<feature type="compositionally biased region" description="Low complexity" evidence="1">
    <location>
        <begin position="58"/>
        <end position="67"/>
    </location>
</feature>
<dbReference type="AlphaFoldDB" id="A0A1Y2A190"/>
<evidence type="ECO:0000313" key="2">
    <source>
        <dbReference type="EMBL" id="ORY16279.1"/>
    </source>
</evidence>
<sequence>MAPPHLTKKSTKTSEQIVQRNGHREHRKRVIEEVDEEDDDEIEMLDADEHSEPALPGDSQDTTASAGAAADTISVLLNDMKEDQLKRHEVRKSKVKKSFFKSVTETQGAVTTLFANHESEAAPIHSAQLSRLQDLLNQKAELEVKMQDRVSALQTLYLGNSGNMVKVAEARIRQLS</sequence>
<feature type="compositionally biased region" description="Acidic residues" evidence="1">
    <location>
        <begin position="33"/>
        <end position="46"/>
    </location>
</feature>
<protein>
    <submittedName>
        <fullName evidence="2">Uncharacterized protein</fullName>
    </submittedName>
</protein>
<dbReference type="OrthoDB" id="3747906at2759"/>
<keyword evidence="3" id="KW-1185">Reference proteome</keyword>
<dbReference type="EMBL" id="MCFA01000019">
    <property type="protein sequence ID" value="ORY16279.1"/>
    <property type="molecule type" value="Genomic_DNA"/>
</dbReference>
<organism evidence="2 3">
    <name type="scientific">Clohesyomyces aquaticus</name>
    <dbReference type="NCBI Taxonomy" id="1231657"/>
    <lineage>
        <taxon>Eukaryota</taxon>
        <taxon>Fungi</taxon>
        <taxon>Dikarya</taxon>
        <taxon>Ascomycota</taxon>
        <taxon>Pezizomycotina</taxon>
        <taxon>Dothideomycetes</taxon>
        <taxon>Pleosporomycetidae</taxon>
        <taxon>Pleosporales</taxon>
        <taxon>Lindgomycetaceae</taxon>
        <taxon>Clohesyomyces</taxon>
    </lineage>
</organism>
<gene>
    <name evidence="2" type="ORF">BCR34DRAFT_557534</name>
</gene>
<dbReference type="Proteomes" id="UP000193144">
    <property type="component" value="Unassembled WGS sequence"/>
</dbReference>